<evidence type="ECO:0000256" key="2">
    <source>
        <dbReference type="ARBA" id="ARBA00034247"/>
    </source>
</evidence>
<proteinExistence type="predicted"/>
<accession>A0AAW4L6K9</accession>
<sequence length="415" mass="46094">MLSLFSSKAAIRPGEFHHALVVIASVSAVAIIVLAGIGIYRLNSHNVLLHAEEDAIKTCQSLSELEKPILFAISPDGGYRPSITPAEIPALDSRLRTFLKPFDIVKIKIYSADSQIIFSTDKHIIGKIDSGNRRLQKALTGKTDSHLEAKEVFRDLADEQMINVKVVETYIPIRDPNNRIIGCFEVYLNVTKYHDEIRSSVIYSVLIITGALFGVFGASYLLIRKAMLQLKEAQEKLEGLAITDSLTGLFNRRHILARSREEFARIVRIGKAHDNAPVLGFIMLDVDNFKSINDTYGHLVGDSVLTGIAEMIRIGCRSYDLIGRYGGEEFLVVLPDILSSDIREIAERIRVITEKHEFCCDTDTRISVTISAGISCCMSGEPDIFPALKRADDGLYLAKRSGKNQVRTVQDGLEE</sequence>
<feature type="transmembrane region" description="Helical" evidence="3">
    <location>
        <begin position="201"/>
        <end position="223"/>
    </location>
</feature>
<dbReference type="NCBIfam" id="TIGR00254">
    <property type="entry name" value="GGDEF"/>
    <property type="match status" value="1"/>
</dbReference>
<dbReference type="PROSITE" id="PS50887">
    <property type="entry name" value="GGDEF"/>
    <property type="match status" value="1"/>
</dbReference>
<evidence type="ECO:0000256" key="3">
    <source>
        <dbReference type="SAM" id="Phobius"/>
    </source>
</evidence>
<dbReference type="InterPro" id="IPR050469">
    <property type="entry name" value="Diguanylate_Cyclase"/>
</dbReference>
<evidence type="ECO:0000313" key="5">
    <source>
        <dbReference type="EMBL" id="MBT0665165.1"/>
    </source>
</evidence>
<evidence type="ECO:0000256" key="1">
    <source>
        <dbReference type="ARBA" id="ARBA00012528"/>
    </source>
</evidence>
<keyword evidence="5" id="KW-0548">Nucleotidyltransferase</keyword>
<dbReference type="InterPro" id="IPR029151">
    <property type="entry name" value="Sensor-like_sf"/>
</dbReference>
<protein>
    <recommendedName>
        <fullName evidence="1">diguanylate cyclase</fullName>
        <ecNumber evidence="1">2.7.7.65</ecNumber>
    </recommendedName>
</protein>
<keyword evidence="6" id="KW-1185">Reference proteome</keyword>
<dbReference type="InterPro" id="IPR029787">
    <property type="entry name" value="Nucleotide_cyclase"/>
</dbReference>
<dbReference type="GO" id="GO:0043709">
    <property type="term" value="P:cell adhesion involved in single-species biofilm formation"/>
    <property type="evidence" value="ECO:0007669"/>
    <property type="project" value="TreeGrafter"/>
</dbReference>
<dbReference type="InterPro" id="IPR043128">
    <property type="entry name" value="Rev_trsase/Diguanyl_cyclase"/>
</dbReference>
<reference evidence="5 6" key="1">
    <citation type="submission" date="2021-05" db="EMBL/GenBank/DDBJ databases">
        <title>The draft genome of Geobacter pelophilus DSM 12255.</title>
        <authorList>
            <person name="Xu Z."/>
            <person name="Masuda Y."/>
            <person name="Itoh H."/>
            <person name="Senoo K."/>
        </authorList>
    </citation>
    <scope>NUCLEOTIDE SEQUENCE [LARGE SCALE GENOMIC DNA]</scope>
    <source>
        <strain evidence="5 6">DSM 12255</strain>
    </source>
</reference>
<feature type="domain" description="GGDEF" evidence="4">
    <location>
        <begin position="277"/>
        <end position="411"/>
    </location>
</feature>
<dbReference type="GO" id="GO:1902201">
    <property type="term" value="P:negative regulation of bacterial-type flagellum-dependent cell motility"/>
    <property type="evidence" value="ECO:0007669"/>
    <property type="project" value="TreeGrafter"/>
</dbReference>
<keyword evidence="3" id="KW-0472">Membrane</keyword>
<dbReference type="CDD" id="cd01949">
    <property type="entry name" value="GGDEF"/>
    <property type="match status" value="1"/>
</dbReference>
<dbReference type="FunFam" id="3.30.70.270:FF:000001">
    <property type="entry name" value="Diguanylate cyclase domain protein"/>
    <property type="match status" value="1"/>
</dbReference>
<dbReference type="SUPFAM" id="SSF103190">
    <property type="entry name" value="Sensory domain-like"/>
    <property type="match status" value="1"/>
</dbReference>
<comment type="caution">
    <text evidence="5">The sequence shown here is derived from an EMBL/GenBank/DDBJ whole genome shotgun (WGS) entry which is preliminary data.</text>
</comment>
<dbReference type="Gene3D" id="3.30.70.270">
    <property type="match status" value="1"/>
</dbReference>
<dbReference type="EMBL" id="JAHCVJ010000005">
    <property type="protein sequence ID" value="MBT0665165.1"/>
    <property type="molecule type" value="Genomic_DNA"/>
</dbReference>
<dbReference type="PANTHER" id="PTHR45138">
    <property type="entry name" value="REGULATORY COMPONENTS OF SENSORY TRANSDUCTION SYSTEM"/>
    <property type="match status" value="1"/>
</dbReference>
<dbReference type="InterPro" id="IPR000160">
    <property type="entry name" value="GGDEF_dom"/>
</dbReference>
<keyword evidence="5" id="KW-0808">Transferase</keyword>
<dbReference type="AlphaFoldDB" id="A0AAW4L6K9"/>
<dbReference type="RefSeq" id="WP_214171941.1">
    <property type="nucleotide sequence ID" value="NZ_JAHCVJ010000005.1"/>
</dbReference>
<comment type="catalytic activity">
    <reaction evidence="2">
        <text>2 GTP = 3',3'-c-di-GMP + 2 diphosphate</text>
        <dbReference type="Rhea" id="RHEA:24898"/>
        <dbReference type="ChEBI" id="CHEBI:33019"/>
        <dbReference type="ChEBI" id="CHEBI:37565"/>
        <dbReference type="ChEBI" id="CHEBI:58805"/>
        <dbReference type="EC" id="2.7.7.65"/>
    </reaction>
</comment>
<evidence type="ECO:0000259" key="4">
    <source>
        <dbReference type="PROSITE" id="PS50887"/>
    </source>
</evidence>
<dbReference type="Proteomes" id="UP000811899">
    <property type="component" value="Unassembled WGS sequence"/>
</dbReference>
<dbReference type="GO" id="GO:0052621">
    <property type="term" value="F:diguanylate cyclase activity"/>
    <property type="evidence" value="ECO:0007669"/>
    <property type="project" value="UniProtKB-EC"/>
</dbReference>
<gene>
    <name evidence="5" type="ORF">KI809_12735</name>
</gene>
<dbReference type="SMART" id="SM00267">
    <property type="entry name" value="GGDEF"/>
    <property type="match status" value="1"/>
</dbReference>
<evidence type="ECO:0000313" key="6">
    <source>
        <dbReference type="Proteomes" id="UP000811899"/>
    </source>
</evidence>
<name>A0AAW4L6K9_9BACT</name>
<feature type="transmembrane region" description="Helical" evidence="3">
    <location>
        <begin position="20"/>
        <end position="40"/>
    </location>
</feature>
<dbReference type="GO" id="GO:0005886">
    <property type="term" value="C:plasma membrane"/>
    <property type="evidence" value="ECO:0007669"/>
    <property type="project" value="TreeGrafter"/>
</dbReference>
<dbReference type="EC" id="2.7.7.65" evidence="1"/>
<dbReference type="SUPFAM" id="SSF55073">
    <property type="entry name" value="Nucleotide cyclase"/>
    <property type="match status" value="1"/>
</dbReference>
<keyword evidence="3" id="KW-0812">Transmembrane</keyword>
<dbReference type="PANTHER" id="PTHR45138:SF9">
    <property type="entry name" value="DIGUANYLATE CYCLASE DGCM-RELATED"/>
    <property type="match status" value="1"/>
</dbReference>
<keyword evidence="3" id="KW-1133">Transmembrane helix</keyword>
<organism evidence="5 6">
    <name type="scientific">Geoanaerobacter pelophilus</name>
    <dbReference type="NCBI Taxonomy" id="60036"/>
    <lineage>
        <taxon>Bacteria</taxon>
        <taxon>Pseudomonadati</taxon>
        <taxon>Thermodesulfobacteriota</taxon>
        <taxon>Desulfuromonadia</taxon>
        <taxon>Geobacterales</taxon>
        <taxon>Geobacteraceae</taxon>
        <taxon>Geoanaerobacter</taxon>
    </lineage>
</organism>
<dbReference type="Pfam" id="PF00990">
    <property type="entry name" value="GGDEF"/>
    <property type="match status" value="1"/>
</dbReference>